<dbReference type="InterPro" id="IPR036186">
    <property type="entry name" value="Serpin_sf"/>
</dbReference>
<organism evidence="3">
    <name type="scientific">Nicotiana tabacum</name>
    <name type="common">Common tobacco</name>
    <dbReference type="NCBI Taxonomy" id="4097"/>
    <lineage>
        <taxon>Eukaryota</taxon>
        <taxon>Viridiplantae</taxon>
        <taxon>Streptophyta</taxon>
        <taxon>Embryophyta</taxon>
        <taxon>Tracheophyta</taxon>
        <taxon>Spermatophyta</taxon>
        <taxon>Magnoliopsida</taxon>
        <taxon>eudicotyledons</taxon>
        <taxon>Gunneridae</taxon>
        <taxon>Pentapetalae</taxon>
        <taxon>asterids</taxon>
        <taxon>lamiids</taxon>
        <taxon>Solanales</taxon>
        <taxon>Solanaceae</taxon>
        <taxon>Nicotianoideae</taxon>
        <taxon>Nicotianeae</taxon>
        <taxon>Nicotiana</taxon>
    </lineage>
</organism>
<dbReference type="Pfam" id="PF00079">
    <property type="entry name" value="Serpin"/>
    <property type="match status" value="1"/>
</dbReference>
<dbReference type="InterPro" id="IPR023795">
    <property type="entry name" value="Serpin_CS"/>
</dbReference>
<dbReference type="PaxDb" id="4097-A0A1S3YMQ2"/>
<dbReference type="OMA" id="TAATMIC"/>
<dbReference type="SUPFAM" id="SSF56574">
    <property type="entry name" value="Serpins"/>
    <property type="match status" value="1"/>
</dbReference>
<proteinExistence type="inferred from homology"/>
<dbReference type="AlphaFoldDB" id="A0A1S3YMQ2"/>
<evidence type="ECO:0000259" key="2">
    <source>
        <dbReference type="Pfam" id="PF00079"/>
    </source>
</evidence>
<feature type="domain" description="Serpin" evidence="2">
    <location>
        <begin position="13"/>
        <end position="144"/>
    </location>
</feature>
<sequence>MISEPEFLNRHLPSKTADVRRLLIPKFVITFNFEASKVLKELGLTLPFTGDGDGLISPYSGRGLTEILDDIYPLIVTKVFHKSFIEVNEEGTETAAITAATMICGCSRMMIKEEIDFIADHPFLFLVKDDVSGVILFIGTVLNPLAV</sequence>
<dbReference type="Gene3D" id="2.30.39.10">
    <property type="entry name" value="Alpha-1-antitrypsin, domain 1"/>
    <property type="match status" value="1"/>
</dbReference>
<evidence type="ECO:0000256" key="1">
    <source>
        <dbReference type="ARBA" id="ARBA00009500"/>
    </source>
</evidence>
<dbReference type="STRING" id="4097.A0A1S3YMQ2"/>
<dbReference type="Gene3D" id="3.30.497.10">
    <property type="entry name" value="Antithrombin, subunit I, domain 2"/>
    <property type="match status" value="1"/>
</dbReference>
<dbReference type="InterPro" id="IPR042178">
    <property type="entry name" value="Serpin_sf_1"/>
</dbReference>
<dbReference type="InterPro" id="IPR023796">
    <property type="entry name" value="Serpin_dom"/>
</dbReference>
<evidence type="ECO:0000313" key="3">
    <source>
        <dbReference type="RefSeq" id="XP_016453566.1"/>
    </source>
</evidence>
<dbReference type="PANTHER" id="PTHR11461:SF314">
    <property type="entry name" value="SERPIN-ZX-LIKE"/>
    <property type="match status" value="1"/>
</dbReference>
<dbReference type="RefSeq" id="XP_016453566.1">
    <property type="nucleotide sequence ID" value="XM_016598080.1"/>
</dbReference>
<protein>
    <submittedName>
        <fullName evidence="3">Serpin-ZXA-like</fullName>
    </submittedName>
</protein>
<dbReference type="PANTHER" id="PTHR11461">
    <property type="entry name" value="SERINE PROTEASE INHIBITOR, SERPIN"/>
    <property type="match status" value="1"/>
</dbReference>
<dbReference type="KEGG" id="nta:107777910"/>
<dbReference type="InterPro" id="IPR000215">
    <property type="entry name" value="Serpin_fam"/>
</dbReference>
<gene>
    <name evidence="3" type="primary">LOC107777910</name>
</gene>
<dbReference type="GO" id="GO:0005615">
    <property type="term" value="C:extracellular space"/>
    <property type="evidence" value="ECO:0007669"/>
    <property type="project" value="InterPro"/>
</dbReference>
<name>A0A1S3YMQ2_TOBAC</name>
<dbReference type="SMR" id="A0A1S3YMQ2"/>
<dbReference type="GO" id="GO:0004867">
    <property type="term" value="F:serine-type endopeptidase inhibitor activity"/>
    <property type="evidence" value="ECO:0007669"/>
    <property type="project" value="InterPro"/>
</dbReference>
<accession>A0A1S3YMQ2</accession>
<reference evidence="3" key="1">
    <citation type="submission" date="2025-08" db="UniProtKB">
        <authorList>
            <consortium name="RefSeq"/>
        </authorList>
    </citation>
    <scope>IDENTIFICATION</scope>
</reference>
<dbReference type="PROSITE" id="PS00284">
    <property type="entry name" value="SERPIN"/>
    <property type="match status" value="1"/>
</dbReference>
<comment type="similarity">
    <text evidence="1">Belongs to the serpin family.</text>
</comment>
<dbReference type="InterPro" id="IPR042185">
    <property type="entry name" value="Serpin_sf_2"/>
</dbReference>
<dbReference type="OrthoDB" id="1063785at2759"/>